<feature type="transmembrane region" description="Helical" evidence="11">
    <location>
        <begin position="404"/>
        <end position="426"/>
    </location>
</feature>
<feature type="transmembrane region" description="Helical" evidence="11">
    <location>
        <begin position="67"/>
        <end position="89"/>
    </location>
</feature>
<keyword evidence="7" id="KW-0406">Ion transport</keyword>
<evidence type="ECO:0000256" key="6">
    <source>
        <dbReference type="ARBA" id="ARBA00022989"/>
    </source>
</evidence>
<organism evidence="12 13">
    <name type="scientific">Caballeronia ptereochthonis</name>
    <dbReference type="NCBI Taxonomy" id="1777144"/>
    <lineage>
        <taxon>Bacteria</taxon>
        <taxon>Pseudomonadati</taxon>
        <taxon>Pseudomonadota</taxon>
        <taxon>Betaproteobacteria</taxon>
        <taxon>Burkholderiales</taxon>
        <taxon>Burkholderiaceae</taxon>
        <taxon>Caballeronia</taxon>
    </lineage>
</organism>
<keyword evidence="3" id="KW-0050">Antiport</keyword>
<dbReference type="PANTHER" id="PTHR43298">
    <property type="entry name" value="MULTIDRUG RESISTANCE PROTEIN NORM-RELATED"/>
    <property type="match status" value="1"/>
</dbReference>
<evidence type="ECO:0000256" key="7">
    <source>
        <dbReference type="ARBA" id="ARBA00023065"/>
    </source>
</evidence>
<feature type="transmembrane region" description="Helical" evidence="11">
    <location>
        <begin position="287"/>
        <end position="306"/>
    </location>
</feature>
<dbReference type="InterPro" id="IPR002528">
    <property type="entry name" value="MATE_fam"/>
</dbReference>
<dbReference type="InterPro" id="IPR050222">
    <property type="entry name" value="MATE_MdtK"/>
</dbReference>
<keyword evidence="13" id="KW-1185">Reference proteome</keyword>
<evidence type="ECO:0000256" key="10">
    <source>
        <dbReference type="SAM" id="MobiDB-lite"/>
    </source>
</evidence>
<dbReference type="Pfam" id="PF01554">
    <property type="entry name" value="MatE"/>
    <property type="match status" value="2"/>
</dbReference>
<dbReference type="OrthoDB" id="9780160at2"/>
<feature type="compositionally biased region" description="Low complexity" evidence="10">
    <location>
        <begin position="470"/>
        <end position="479"/>
    </location>
</feature>
<reference evidence="12" key="1">
    <citation type="submission" date="2016-01" db="EMBL/GenBank/DDBJ databases">
        <authorList>
            <person name="Peeters C."/>
        </authorList>
    </citation>
    <scope>NUCLEOTIDE SEQUENCE [LARGE SCALE GENOMIC DNA]</scope>
    <source>
        <strain evidence="12">LMG 29326</strain>
    </source>
</reference>
<dbReference type="AlphaFoldDB" id="A0A157ZAG6"/>
<dbReference type="Proteomes" id="UP000054978">
    <property type="component" value="Unassembled WGS sequence"/>
</dbReference>
<feature type="transmembrane region" description="Helical" evidence="11">
    <location>
        <begin position="327"/>
        <end position="352"/>
    </location>
</feature>
<evidence type="ECO:0000256" key="5">
    <source>
        <dbReference type="ARBA" id="ARBA00022692"/>
    </source>
</evidence>
<evidence type="ECO:0000256" key="4">
    <source>
        <dbReference type="ARBA" id="ARBA00022475"/>
    </source>
</evidence>
<dbReference type="InterPro" id="IPR048279">
    <property type="entry name" value="MdtK-like"/>
</dbReference>
<dbReference type="GO" id="GO:0005886">
    <property type="term" value="C:plasma membrane"/>
    <property type="evidence" value="ECO:0007669"/>
    <property type="project" value="UniProtKB-SubCell"/>
</dbReference>
<evidence type="ECO:0000313" key="12">
    <source>
        <dbReference type="EMBL" id="SAK42478.1"/>
    </source>
</evidence>
<dbReference type="NCBIfam" id="TIGR00797">
    <property type="entry name" value="matE"/>
    <property type="match status" value="1"/>
</dbReference>
<gene>
    <name evidence="12" type="ORF">AWB83_00383</name>
</gene>
<evidence type="ECO:0000256" key="2">
    <source>
        <dbReference type="ARBA" id="ARBA00022448"/>
    </source>
</evidence>
<evidence type="ECO:0000256" key="8">
    <source>
        <dbReference type="ARBA" id="ARBA00023136"/>
    </source>
</evidence>
<evidence type="ECO:0000256" key="11">
    <source>
        <dbReference type="SAM" id="Phobius"/>
    </source>
</evidence>
<keyword evidence="6 11" id="KW-1133">Transmembrane helix</keyword>
<evidence type="ECO:0000256" key="1">
    <source>
        <dbReference type="ARBA" id="ARBA00004429"/>
    </source>
</evidence>
<dbReference type="EMBL" id="FCOB02000001">
    <property type="protein sequence ID" value="SAK42478.1"/>
    <property type="molecule type" value="Genomic_DNA"/>
</dbReference>
<feature type="transmembrane region" description="Helical" evidence="11">
    <location>
        <begin position="205"/>
        <end position="228"/>
    </location>
</feature>
<evidence type="ECO:0000256" key="9">
    <source>
        <dbReference type="ARBA" id="ARBA00031636"/>
    </source>
</evidence>
<proteinExistence type="predicted"/>
<dbReference type="PANTHER" id="PTHR43298:SF2">
    <property type="entry name" value="FMN_FAD EXPORTER YEEO-RELATED"/>
    <property type="match status" value="1"/>
</dbReference>
<keyword evidence="8 11" id="KW-0472">Membrane</keyword>
<comment type="caution">
    <text evidence="12">The sequence shown here is derived from an EMBL/GenBank/DDBJ whole genome shotgun (WGS) entry which is preliminary data.</text>
</comment>
<feature type="transmembrane region" description="Helical" evidence="11">
    <location>
        <begin position="432"/>
        <end position="450"/>
    </location>
</feature>
<name>A0A157ZAG6_9BURK</name>
<feature type="transmembrane region" description="Helical" evidence="11">
    <location>
        <begin position="146"/>
        <end position="165"/>
    </location>
</feature>
<protein>
    <recommendedName>
        <fullName evidence="9">Multidrug-efflux transporter</fullName>
    </recommendedName>
</protein>
<evidence type="ECO:0000313" key="13">
    <source>
        <dbReference type="Proteomes" id="UP000054978"/>
    </source>
</evidence>
<dbReference type="STRING" id="1777144.AWB83_00383"/>
<feature type="transmembrane region" description="Helical" evidence="11">
    <location>
        <begin position="249"/>
        <end position="275"/>
    </location>
</feature>
<keyword evidence="2" id="KW-0813">Transport</keyword>
<feature type="transmembrane region" description="Helical" evidence="11">
    <location>
        <begin position="174"/>
        <end position="193"/>
    </location>
</feature>
<evidence type="ECO:0000256" key="3">
    <source>
        <dbReference type="ARBA" id="ARBA00022449"/>
    </source>
</evidence>
<dbReference type="PIRSF" id="PIRSF006603">
    <property type="entry name" value="DinF"/>
    <property type="match status" value="1"/>
</dbReference>
<comment type="subcellular location">
    <subcellularLocation>
        <location evidence="1">Cell inner membrane</location>
        <topology evidence="1">Multi-pass membrane protein</topology>
    </subcellularLocation>
</comment>
<dbReference type="GO" id="GO:0042910">
    <property type="term" value="F:xenobiotic transmembrane transporter activity"/>
    <property type="evidence" value="ECO:0007669"/>
    <property type="project" value="InterPro"/>
</dbReference>
<keyword evidence="4" id="KW-1003">Cell membrane</keyword>
<dbReference type="GO" id="GO:0015297">
    <property type="term" value="F:antiporter activity"/>
    <property type="evidence" value="ECO:0007669"/>
    <property type="project" value="UniProtKB-KW"/>
</dbReference>
<sequence length="490" mass="51166">MQPQYTRATRAHQGPPSLSRHAVDTARLAAPLAIAQLSQMAMGVTDTILLGSLGPDALAAGGLGANLFFVVVTLLQGVLTSVSVSVAHARGANADHRVPSIYWTGLVLSVLLAVPAFALLSYAEPILLAFHEPATLAKNVGEYCAVLRWGTPGSLIGVGMMRAFLPAIGAARRLLWISIGGVFVNGFLNYGLIHGAYGLPREGFLGSAAATAITVWGIAIALVAVLHLRPRYRHFVVRARPRLPLMGELFGIGWPVAITYGVESTLFLATGMMVGLLGEAPLAAHQIALNVASVAFMVPLAIGQAANVRVGYWVGAGVPLAARHAGFVALALGVGFMMCSGLVLITVPRAIVGLYLHLDDPANAHTVALAASLLGVAAVFQIVDGMQTVGSGCLRGLKDTRVPMLAAAFGYWGVGFPTGYVLAFHFELGAKGLWWGLAAGLASVAALMTLRFHRISRKFIETGIAPAPNDADAASAAPHAMREESVTKSR</sequence>
<accession>A0A157ZAG6</accession>
<dbReference type="RefSeq" id="WP_087042544.1">
    <property type="nucleotide sequence ID" value="NZ_FCOB02000001.1"/>
</dbReference>
<keyword evidence="5 11" id="KW-0812">Transmembrane</keyword>
<dbReference type="CDD" id="cd13131">
    <property type="entry name" value="MATE_NorM_like"/>
    <property type="match status" value="1"/>
</dbReference>
<feature type="transmembrane region" description="Helical" evidence="11">
    <location>
        <begin position="364"/>
        <end position="383"/>
    </location>
</feature>
<feature type="compositionally biased region" description="Basic and acidic residues" evidence="10">
    <location>
        <begin position="480"/>
        <end position="490"/>
    </location>
</feature>
<feature type="transmembrane region" description="Helical" evidence="11">
    <location>
        <begin position="101"/>
        <end position="123"/>
    </location>
</feature>
<dbReference type="GO" id="GO:0006811">
    <property type="term" value="P:monoatomic ion transport"/>
    <property type="evidence" value="ECO:0007669"/>
    <property type="project" value="UniProtKB-KW"/>
</dbReference>
<feature type="region of interest" description="Disordered" evidence="10">
    <location>
        <begin position="470"/>
        <end position="490"/>
    </location>
</feature>